<sequence>MRYFIQFSLIFLLIQSSYAGSIEAKEFISSEQEKRYRDLIEDIRCPVCQGQSIGDSNSDLALDLREQVRKMILDNNTNDEIYSFMVQRYGDFVVFKPPIKPATYMLWFAPFLFLFFCLFILFRSIRTRSKMATPISVDIDKTKGN</sequence>
<organism evidence="9">
    <name type="scientific">marine metagenome</name>
    <dbReference type="NCBI Taxonomy" id="408172"/>
    <lineage>
        <taxon>unclassified sequences</taxon>
        <taxon>metagenomes</taxon>
        <taxon>ecological metagenomes</taxon>
    </lineage>
</organism>
<proteinExistence type="inferred from homology"/>
<name>A0A381YLM3_9ZZZZ</name>
<evidence type="ECO:0000256" key="1">
    <source>
        <dbReference type="ARBA" id="ARBA00010342"/>
    </source>
</evidence>
<dbReference type="EMBL" id="UINC01018539">
    <property type="protein sequence ID" value="SVA77968.1"/>
    <property type="molecule type" value="Genomic_DNA"/>
</dbReference>
<feature type="domain" description="CcmH/CycL/Ccl2/NrfF N-terminal" evidence="8">
    <location>
        <begin position="10"/>
        <end position="133"/>
    </location>
</feature>
<dbReference type="PANTHER" id="PTHR47870">
    <property type="entry name" value="CYTOCHROME C-TYPE BIOGENESIS PROTEIN CCMH"/>
    <property type="match status" value="1"/>
</dbReference>
<dbReference type="AlphaFoldDB" id="A0A381YLM3"/>
<evidence type="ECO:0000256" key="2">
    <source>
        <dbReference type="ARBA" id="ARBA00022617"/>
    </source>
</evidence>
<keyword evidence="7" id="KW-1133">Transmembrane helix</keyword>
<keyword evidence="5" id="KW-0201">Cytochrome c-type biogenesis</keyword>
<reference evidence="9" key="1">
    <citation type="submission" date="2018-05" db="EMBL/GenBank/DDBJ databases">
        <authorList>
            <person name="Lanie J.A."/>
            <person name="Ng W.-L."/>
            <person name="Kazmierczak K.M."/>
            <person name="Andrzejewski T.M."/>
            <person name="Davidsen T.M."/>
            <person name="Wayne K.J."/>
            <person name="Tettelin H."/>
            <person name="Glass J.I."/>
            <person name="Rusch D."/>
            <person name="Podicherti R."/>
            <person name="Tsui H.-C.T."/>
            <person name="Winkler M.E."/>
        </authorList>
    </citation>
    <scope>NUCLEOTIDE SEQUENCE</scope>
</reference>
<keyword evidence="2" id="KW-0349">Heme</keyword>
<gene>
    <name evidence="9" type="ORF">METZ01_LOCUS130822</name>
</gene>
<evidence type="ECO:0000256" key="3">
    <source>
        <dbReference type="ARBA" id="ARBA00022723"/>
    </source>
</evidence>
<protein>
    <recommendedName>
        <fullName evidence="8">CcmH/CycL/Ccl2/NrfF N-terminal domain-containing protein</fullName>
    </recommendedName>
</protein>
<keyword evidence="7" id="KW-0472">Membrane</keyword>
<dbReference type="PANTHER" id="PTHR47870:SF1">
    <property type="entry name" value="CYTOCHROME C-TYPE BIOGENESIS PROTEIN CCMH"/>
    <property type="match status" value="1"/>
</dbReference>
<dbReference type="GO" id="GO:0017004">
    <property type="term" value="P:cytochrome complex assembly"/>
    <property type="evidence" value="ECO:0007669"/>
    <property type="project" value="UniProtKB-KW"/>
</dbReference>
<dbReference type="InterPro" id="IPR051263">
    <property type="entry name" value="C-type_cytochrome_biogenesis"/>
</dbReference>
<dbReference type="Gene3D" id="1.10.8.640">
    <property type="entry name" value="Cytochrome C biogenesis protein"/>
    <property type="match status" value="1"/>
</dbReference>
<keyword evidence="6" id="KW-0408">Iron</keyword>
<evidence type="ECO:0000256" key="7">
    <source>
        <dbReference type="SAM" id="Phobius"/>
    </source>
</evidence>
<evidence type="ECO:0000259" key="8">
    <source>
        <dbReference type="Pfam" id="PF03918"/>
    </source>
</evidence>
<dbReference type="InterPro" id="IPR005616">
    <property type="entry name" value="CcmH/CycL/Ccl2/NrfF_N"/>
</dbReference>
<keyword evidence="4" id="KW-0732">Signal</keyword>
<comment type="similarity">
    <text evidence="1">Belongs to the CcmH/CycL/Ccl2/NrfF family.</text>
</comment>
<dbReference type="CDD" id="cd16378">
    <property type="entry name" value="CcmH_N"/>
    <property type="match status" value="1"/>
</dbReference>
<dbReference type="FunFam" id="1.10.8.640:FF:000001">
    <property type="entry name" value="Cytochrome c-type biogenesis protein"/>
    <property type="match status" value="1"/>
</dbReference>
<dbReference type="Pfam" id="PF03918">
    <property type="entry name" value="CcmH"/>
    <property type="match status" value="1"/>
</dbReference>
<dbReference type="GO" id="GO:0005886">
    <property type="term" value="C:plasma membrane"/>
    <property type="evidence" value="ECO:0007669"/>
    <property type="project" value="TreeGrafter"/>
</dbReference>
<dbReference type="GO" id="GO:0046872">
    <property type="term" value="F:metal ion binding"/>
    <property type="evidence" value="ECO:0007669"/>
    <property type="project" value="UniProtKB-KW"/>
</dbReference>
<evidence type="ECO:0000256" key="5">
    <source>
        <dbReference type="ARBA" id="ARBA00022748"/>
    </source>
</evidence>
<keyword evidence="7" id="KW-0812">Transmembrane</keyword>
<evidence type="ECO:0000256" key="4">
    <source>
        <dbReference type="ARBA" id="ARBA00022729"/>
    </source>
</evidence>
<evidence type="ECO:0000256" key="6">
    <source>
        <dbReference type="ARBA" id="ARBA00023004"/>
    </source>
</evidence>
<accession>A0A381YLM3</accession>
<dbReference type="InterPro" id="IPR038297">
    <property type="entry name" value="CcmH/CycL/NrfF/Ccl2_sf"/>
</dbReference>
<evidence type="ECO:0000313" key="9">
    <source>
        <dbReference type="EMBL" id="SVA77968.1"/>
    </source>
</evidence>
<feature type="transmembrane region" description="Helical" evidence="7">
    <location>
        <begin position="104"/>
        <end position="122"/>
    </location>
</feature>
<keyword evidence="3" id="KW-0479">Metal-binding</keyword>